<accession>A0A2A5RKJ1</accession>
<gene>
    <name evidence="1" type="ORF">RT41_GL001552</name>
</gene>
<dbReference type="AlphaFoldDB" id="A0A2A5RKJ1"/>
<reference evidence="1 2" key="1">
    <citation type="submission" date="2014-12" db="EMBL/GenBank/DDBJ databases">
        <title>Draft genome sequences of 10 type strains of Lactococcus.</title>
        <authorList>
            <person name="Sun Z."/>
            <person name="Zhong Z."/>
            <person name="Liu W."/>
            <person name="Zhang W."/>
            <person name="Zhang H."/>
        </authorList>
    </citation>
    <scope>NUCLEOTIDE SEQUENCE [LARGE SCALE GENOMIC DNA]</scope>
    <source>
        <strain evidence="1 2">JCM 16395</strain>
    </source>
</reference>
<protein>
    <submittedName>
        <fullName evidence="1">Uncharacterized protein</fullName>
    </submittedName>
</protein>
<dbReference type="RefSeq" id="WP_281251373.1">
    <property type="nucleotide sequence ID" value="NZ_JXJU01000006.1"/>
</dbReference>
<keyword evidence="2" id="KW-1185">Reference proteome</keyword>
<proteinExistence type="predicted"/>
<name>A0A2A5RKJ1_9LACT</name>
<dbReference type="EMBL" id="JXJU01000006">
    <property type="protein sequence ID" value="PCR99746.1"/>
    <property type="molecule type" value="Genomic_DNA"/>
</dbReference>
<comment type="caution">
    <text evidence="1">The sequence shown here is derived from an EMBL/GenBank/DDBJ whole genome shotgun (WGS) entry which is preliminary data.</text>
</comment>
<dbReference type="Proteomes" id="UP000218181">
    <property type="component" value="Unassembled WGS sequence"/>
</dbReference>
<sequence>MTLAEAITKFSIEVLQLDETKNSPEMVAAITELLKISRVNQI</sequence>
<evidence type="ECO:0000313" key="2">
    <source>
        <dbReference type="Proteomes" id="UP000218181"/>
    </source>
</evidence>
<evidence type="ECO:0000313" key="1">
    <source>
        <dbReference type="EMBL" id="PCR99746.1"/>
    </source>
</evidence>
<organism evidence="1 2">
    <name type="scientific">Lactococcus fujiensis JCM 16395</name>
    <dbReference type="NCBI Taxonomy" id="1291764"/>
    <lineage>
        <taxon>Bacteria</taxon>
        <taxon>Bacillati</taxon>
        <taxon>Bacillota</taxon>
        <taxon>Bacilli</taxon>
        <taxon>Lactobacillales</taxon>
        <taxon>Streptococcaceae</taxon>
        <taxon>Lactococcus</taxon>
    </lineage>
</organism>